<dbReference type="RefSeq" id="WP_187220323.1">
    <property type="nucleotide sequence ID" value="NZ_JABVED010000005.1"/>
</dbReference>
<dbReference type="Proteomes" id="UP000734823">
    <property type="component" value="Unassembled WGS sequence"/>
</dbReference>
<protein>
    <submittedName>
        <fullName evidence="1">Uncharacterized protein</fullName>
    </submittedName>
</protein>
<sequence length="59" mass="6524">MPRVPVVKALFQVFMQVSPVASEKVDDRLNDGTLCSQVLAEVADVRGETTRRHSVDAVR</sequence>
<evidence type="ECO:0000313" key="1">
    <source>
        <dbReference type="EMBL" id="MBC6447831.1"/>
    </source>
</evidence>
<keyword evidence="2" id="KW-1185">Reference proteome</keyword>
<gene>
    <name evidence="1" type="ORF">GPZ80_11685</name>
</gene>
<proteinExistence type="predicted"/>
<dbReference type="EMBL" id="JABVED010000005">
    <property type="protein sequence ID" value="MBC6447831.1"/>
    <property type="molecule type" value="Genomic_DNA"/>
</dbReference>
<comment type="caution">
    <text evidence="1">The sequence shown here is derived from an EMBL/GenBank/DDBJ whole genome shotgun (WGS) entry which is preliminary data.</text>
</comment>
<reference evidence="1 2" key="1">
    <citation type="submission" date="2020-06" db="EMBL/GenBank/DDBJ databases">
        <title>Actinokineospora xiongansis sp. nov., isolated from soil of Baiyangdian.</title>
        <authorList>
            <person name="Zhang X."/>
        </authorList>
    </citation>
    <scope>NUCLEOTIDE SEQUENCE [LARGE SCALE GENOMIC DNA]</scope>
    <source>
        <strain evidence="1 2">HBU206404</strain>
    </source>
</reference>
<organism evidence="1 2">
    <name type="scientific">Actinokineospora xionganensis</name>
    <dbReference type="NCBI Taxonomy" id="2684470"/>
    <lineage>
        <taxon>Bacteria</taxon>
        <taxon>Bacillati</taxon>
        <taxon>Actinomycetota</taxon>
        <taxon>Actinomycetes</taxon>
        <taxon>Pseudonocardiales</taxon>
        <taxon>Pseudonocardiaceae</taxon>
        <taxon>Actinokineospora</taxon>
    </lineage>
</organism>
<name>A0ABR7L619_9PSEU</name>
<evidence type="ECO:0000313" key="2">
    <source>
        <dbReference type="Proteomes" id="UP000734823"/>
    </source>
</evidence>
<accession>A0ABR7L619</accession>